<dbReference type="Gene3D" id="1.10.1410.10">
    <property type="match status" value="1"/>
</dbReference>
<evidence type="ECO:0000259" key="1">
    <source>
        <dbReference type="Pfam" id="PF26180"/>
    </source>
</evidence>
<gene>
    <name evidence="2" type="ORF">Fot_40050</name>
</gene>
<dbReference type="InterPro" id="IPR058921">
    <property type="entry name" value="PAP/OAS1-rel"/>
</dbReference>
<dbReference type="Proteomes" id="UP001604277">
    <property type="component" value="Unassembled WGS sequence"/>
</dbReference>
<organism evidence="2 3">
    <name type="scientific">Forsythia ovata</name>
    <dbReference type="NCBI Taxonomy" id="205694"/>
    <lineage>
        <taxon>Eukaryota</taxon>
        <taxon>Viridiplantae</taxon>
        <taxon>Streptophyta</taxon>
        <taxon>Embryophyta</taxon>
        <taxon>Tracheophyta</taxon>
        <taxon>Spermatophyta</taxon>
        <taxon>Magnoliopsida</taxon>
        <taxon>eudicotyledons</taxon>
        <taxon>Gunneridae</taxon>
        <taxon>Pentapetalae</taxon>
        <taxon>asterids</taxon>
        <taxon>lamiids</taxon>
        <taxon>Lamiales</taxon>
        <taxon>Oleaceae</taxon>
        <taxon>Forsythieae</taxon>
        <taxon>Forsythia</taxon>
    </lineage>
</organism>
<accession>A0ABD1S6C6</accession>
<protein>
    <recommendedName>
        <fullName evidence="1">PAP/OAS1 substrate-binding-related domain-containing protein</fullName>
    </recommendedName>
</protein>
<dbReference type="AlphaFoldDB" id="A0ABD1S6C6"/>
<sequence>MEMMKGENRYIKESYKDIAQKDCEGINFTQESQLSSCLPGLIFQKQTTAERPITSAFTLPAKLKPIEDWPRTLGQDEKAAQKIIRKVHPTVVSEQRRREDIDHVQRLIGNSLDSENIVVDVSFKQIGDLCTLCCLEKVDLLIGKDHLFKCSIILIKAWCYYESRIIVAHHGLITTYALETMVLYIFHLFHSTLNVPLALLYKYLDYVSKFDRENYCISLNGPVHISSLPAIVAETRM</sequence>
<reference evidence="3" key="1">
    <citation type="submission" date="2024-07" db="EMBL/GenBank/DDBJ databases">
        <title>Two chromosome-level genome assemblies of Korean endemic species Abeliophyllum distichum and Forsythia ovata (Oleaceae).</title>
        <authorList>
            <person name="Jang H."/>
        </authorList>
    </citation>
    <scope>NUCLEOTIDE SEQUENCE [LARGE SCALE GENOMIC DNA]</scope>
</reference>
<dbReference type="Pfam" id="PF26180">
    <property type="entry name" value="PAP-OAS1"/>
    <property type="match status" value="1"/>
</dbReference>
<comment type="caution">
    <text evidence="2">The sequence shown here is derived from an EMBL/GenBank/DDBJ whole genome shotgun (WGS) entry which is preliminary data.</text>
</comment>
<name>A0ABD1S6C6_9LAMI</name>
<proteinExistence type="predicted"/>
<dbReference type="PANTHER" id="PTHR45979">
    <property type="entry name" value="PAP/OAS1 SUBSTRATE-BINDING DOMAIN SUPERFAMILY"/>
    <property type="match status" value="1"/>
</dbReference>
<evidence type="ECO:0000313" key="3">
    <source>
        <dbReference type="Proteomes" id="UP001604277"/>
    </source>
</evidence>
<dbReference type="SUPFAM" id="SSF81631">
    <property type="entry name" value="PAP/OAS1 substrate-binding domain"/>
    <property type="match status" value="1"/>
</dbReference>
<dbReference type="InterPro" id="IPR058920">
    <property type="entry name" value="PAP-OAS1-bd-rel"/>
</dbReference>
<dbReference type="PANTHER" id="PTHR45979:SF2">
    <property type="entry name" value="PAP_OAS1 SUBSTRATE-BINDING DOMAIN SUPERFAMILY"/>
    <property type="match status" value="1"/>
</dbReference>
<feature type="domain" description="PAP/OAS1 substrate-binding-related" evidence="1">
    <location>
        <begin position="142"/>
        <end position="235"/>
    </location>
</feature>
<dbReference type="EMBL" id="JBFOLJ010000011">
    <property type="protein sequence ID" value="KAL2496293.1"/>
    <property type="molecule type" value="Genomic_DNA"/>
</dbReference>
<evidence type="ECO:0000313" key="2">
    <source>
        <dbReference type="EMBL" id="KAL2496293.1"/>
    </source>
</evidence>
<keyword evidence="3" id="KW-1185">Reference proteome</keyword>